<keyword evidence="2" id="KW-1185">Reference proteome</keyword>
<evidence type="ECO:0000313" key="1">
    <source>
        <dbReference type="EMBL" id="QFP94718.1"/>
    </source>
</evidence>
<evidence type="ECO:0000313" key="2">
    <source>
        <dbReference type="Proteomes" id="UP000325405"/>
    </source>
</evidence>
<dbReference type="Proteomes" id="UP000325405">
    <property type="component" value="Segment"/>
</dbReference>
<dbReference type="RefSeq" id="YP_009949662.1">
    <property type="nucleotide sequence ID" value="NC_051582.1"/>
</dbReference>
<organism evidence="1 2">
    <name type="scientific">Mycobacterium phage LilMcDreamy</name>
    <dbReference type="NCBI Taxonomy" id="2652422"/>
    <lineage>
        <taxon>Viruses</taxon>
        <taxon>Duplodnaviria</taxon>
        <taxon>Heunggongvirae</taxon>
        <taxon>Uroviricota</taxon>
        <taxon>Caudoviricetes</taxon>
        <taxon>Bclasvirinae</taxon>
        <taxon>Lilmcdreamyvirus</taxon>
        <taxon>Lilmcdreamyvirus lilmcdreamy</taxon>
    </lineage>
</organism>
<dbReference type="KEGG" id="vg:60321068"/>
<dbReference type="GeneID" id="60321068"/>
<gene>
    <name evidence="1" type="primary">98</name>
    <name evidence="1" type="ORF">SEA_LILMCDREAMY_98</name>
</gene>
<accession>A0A5P8D6V1</accession>
<name>A0A5P8D6V1_9CAUD</name>
<dbReference type="EMBL" id="MN284893">
    <property type="protein sequence ID" value="QFP94718.1"/>
    <property type="molecule type" value="Genomic_DNA"/>
</dbReference>
<proteinExistence type="predicted"/>
<reference evidence="1 2" key="1">
    <citation type="submission" date="2019-08" db="EMBL/GenBank/DDBJ databases">
        <authorList>
            <person name="Lippold A."/>
            <person name="Marlatt M."/>
            <person name="Cooper K."/>
            <person name="Frohnapfel E."/>
            <person name="Glenski M."/>
            <person name="Johnson H."/>
            <person name="Johnson K."/>
            <person name="Tjaden E."/>
            <person name="Troeh S."/>
            <person name="Hayes S."/>
            <person name="Ettinger A.-S.H."/>
            <person name="Ettinger W.F."/>
            <person name="Haydock J."/>
            <person name="Anders K.R."/>
            <person name="Garlena R.A."/>
            <person name="Russell D.A."/>
            <person name="Pope W.H."/>
            <person name="Jacobs-Sera D."/>
            <person name="Hatfull G.F."/>
        </authorList>
    </citation>
    <scope>NUCLEOTIDE SEQUENCE [LARGE SCALE GENOMIC DNA]</scope>
</reference>
<sequence length="60" mass="6471">MDTETDLAFEDCMTWAEWWAEFHANACCPSAAYAARTLCGCRGSAQIPSGISRLLTGDPA</sequence>
<protein>
    <submittedName>
        <fullName evidence="1">Uncharacterized protein</fullName>
    </submittedName>
</protein>